<evidence type="ECO:0000313" key="8">
    <source>
        <dbReference type="Proteomes" id="UP000252254"/>
    </source>
</evidence>
<dbReference type="Proteomes" id="UP000252254">
    <property type="component" value="Unassembled WGS sequence"/>
</dbReference>
<evidence type="ECO:0000256" key="2">
    <source>
        <dbReference type="ARBA" id="ARBA00022692"/>
    </source>
</evidence>
<keyword evidence="2 5" id="KW-0812">Transmembrane</keyword>
<dbReference type="InterPro" id="IPR010432">
    <property type="entry name" value="RDD"/>
</dbReference>
<comment type="caution">
    <text evidence="7">The sequence shown here is derived from an EMBL/GenBank/DDBJ whole genome shotgun (WGS) entry which is preliminary data.</text>
</comment>
<proteinExistence type="predicted"/>
<accession>A0A366DYZ6</accession>
<evidence type="ECO:0000259" key="6">
    <source>
        <dbReference type="Pfam" id="PF06271"/>
    </source>
</evidence>
<dbReference type="PANTHER" id="PTHR38480:SF1">
    <property type="entry name" value="SLR0254 PROTEIN"/>
    <property type="match status" value="1"/>
</dbReference>
<evidence type="ECO:0000256" key="5">
    <source>
        <dbReference type="SAM" id="Phobius"/>
    </source>
</evidence>
<dbReference type="EMBL" id="QNRI01000008">
    <property type="protein sequence ID" value="RBO95331.1"/>
    <property type="molecule type" value="Genomic_DNA"/>
</dbReference>
<feature type="domain" description="RDD" evidence="6">
    <location>
        <begin position="25"/>
        <end position="160"/>
    </location>
</feature>
<evidence type="ECO:0000256" key="4">
    <source>
        <dbReference type="ARBA" id="ARBA00023136"/>
    </source>
</evidence>
<keyword evidence="4 5" id="KW-0472">Membrane</keyword>
<name>A0A366DYZ6_9BACI</name>
<evidence type="ECO:0000256" key="3">
    <source>
        <dbReference type="ARBA" id="ARBA00022989"/>
    </source>
</evidence>
<comment type="subcellular location">
    <subcellularLocation>
        <location evidence="1">Membrane</location>
        <topology evidence="1">Multi-pass membrane protein</topology>
    </subcellularLocation>
</comment>
<feature type="transmembrane region" description="Helical" evidence="5">
    <location>
        <begin position="39"/>
        <end position="58"/>
    </location>
</feature>
<dbReference type="STRING" id="200904.GCA_900168775_02815"/>
<dbReference type="AlphaFoldDB" id="A0A366DYZ6"/>
<dbReference type="GO" id="GO:0016020">
    <property type="term" value="C:membrane"/>
    <property type="evidence" value="ECO:0007669"/>
    <property type="project" value="UniProtKB-SubCell"/>
</dbReference>
<protein>
    <submittedName>
        <fullName evidence="7">Putative RDD family membrane protein YckC</fullName>
    </submittedName>
</protein>
<sequence>MLMEWEDQQTDIKTPEYVSLQFQIAGLGSRATAFIIDQLIVGLTITLIIISVFFAFFANPGFMLFDSGSGFIIAGVIIAVFILNYGYFMFFEFFWGGRTIGKRTLGIRVIQDNGHPITLLSSFIRNLLRLIDSLPAGYLIGILFVFLHKKHKRLGDFAAGTLVVHDNRVERKKKKSVIDKIIKSRRLSKDDLVLEKVQLNQFTQQDWRLINKYCERYNSLPLQEKRQVTYQVAEILFPKMDMEVKGQSVMDIENTLFVLYLYLKDEWEFTM</sequence>
<evidence type="ECO:0000256" key="1">
    <source>
        <dbReference type="ARBA" id="ARBA00004141"/>
    </source>
</evidence>
<organism evidence="7 8">
    <name type="scientific">Paraliobacillus ryukyuensis</name>
    <dbReference type="NCBI Taxonomy" id="200904"/>
    <lineage>
        <taxon>Bacteria</taxon>
        <taxon>Bacillati</taxon>
        <taxon>Bacillota</taxon>
        <taxon>Bacilli</taxon>
        <taxon>Bacillales</taxon>
        <taxon>Bacillaceae</taxon>
        <taxon>Paraliobacillus</taxon>
    </lineage>
</organism>
<keyword evidence="8" id="KW-1185">Reference proteome</keyword>
<feature type="transmembrane region" description="Helical" evidence="5">
    <location>
        <begin position="70"/>
        <end position="90"/>
    </location>
</feature>
<keyword evidence="3 5" id="KW-1133">Transmembrane helix</keyword>
<reference evidence="7 8" key="1">
    <citation type="submission" date="2018-06" db="EMBL/GenBank/DDBJ databases">
        <title>Genomic Encyclopedia of Type Strains, Phase IV (KMG-IV): sequencing the most valuable type-strain genomes for metagenomic binning, comparative biology and taxonomic classification.</title>
        <authorList>
            <person name="Goeker M."/>
        </authorList>
    </citation>
    <scope>NUCLEOTIDE SEQUENCE [LARGE SCALE GENOMIC DNA]</scope>
    <source>
        <strain evidence="7 8">DSM 15140</strain>
    </source>
</reference>
<dbReference type="PANTHER" id="PTHR38480">
    <property type="entry name" value="SLR0254 PROTEIN"/>
    <property type="match status" value="1"/>
</dbReference>
<evidence type="ECO:0000313" key="7">
    <source>
        <dbReference type="EMBL" id="RBO95331.1"/>
    </source>
</evidence>
<gene>
    <name evidence="7" type="ORF">DES48_10839</name>
</gene>
<feature type="transmembrane region" description="Helical" evidence="5">
    <location>
        <begin position="127"/>
        <end position="147"/>
    </location>
</feature>
<dbReference type="Pfam" id="PF06271">
    <property type="entry name" value="RDD"/>
    <property type="match status" value="1"/>
</dbReference>